<dbReference type="GeneID" id="94839209"/>
<feature type="compositionally biased region" description="Polar residues" evidence="1">
    <location>
        <begin position="22"/>
        <end position="41"/>
    </location>
</feature>
<reference evidence="2" key="1">
    <citation type="submission" date="2016-10" db="EMBL/GenBank/DDBJ databases">
        <authorList>
            <person name="Benchimol M."/>
            <person name="Almeida L.G."/>
            <person name="Vasconcelos A.T."/>
            <person name="Perreira-Neves A."/>
            <person name="Rosa I.A."/>
            <person name="Tasca T."/>
            <person name="Bogo M.R."/>
            <person name="de Souza W."/>
        </authorList>
    </citation>
    <scope>NUCLEOTIDE SEQUENCE [LARGE SCALE GENOMIC DNA]</scope>
    <source>
        <strain evidence="2">K</strain>
    </source>
</reference>
<evidence type="ECO:0000256" key="1">
    <source>
        <dbReference type="SAM" id="MobiDB-lite"/>
    </source>
</evidence>
<organism evidence="2 3">
    <name type="scientific">Tritrichomonas foetus</name>
    <dbReference type="NCBI Taxonomy" id="1144522"/>
    <lineage>
        <taxon>Eukaryota</taxon>
        <taxon>Metamonada</taxon>
        <taxon>Parabasalia</taxon>
        <taxon>Tritrichomonadida</taxon>
        <taxon>Tritrichomonadidae</taxon>
        <taxon>Tritrichomonas</taxon>
    </lineage>
</organism>
<name>A0A1J4K4F9_9EUKA</name>
<feature type="compositionally biased region" description="Basic and acidic residues" evidence="1">
    <location>
        <begin position="12"/>
        <end position="21"/>
    </location>
</feature>
<gene>
    <name evidence="2" type="ORF">TRFO_25675</name>
</gene>
<proteinExistence type="predicted"/>
<feature type="compositionally biased region" description="Low complexity" evidence="1">
    <location>
        <begin position="1"/>
        <end position="11"/>
    </location>
</feature>
<evidence type="ECO:0000313" key="3">
    <source>
        <dbReference type="Proteomes" id="UP000179807"/>
    </source>
</evidence>
<dbReference type="VEuPathDB" id="TrichDB:TRFO_25675"/>
<protein>
    <submittedName>
        <fullName evidence="2">Uncharacterized protein</fullName>
    </submittedName>
</protein>
<dbReference type="RefSeq" id="XP_068359407.1">
    <property type="nucleotide sequence ID" value="XM_068504505.1"/>
</dbReference>
<dbReference type="EMBL" id="MLAK01000730">
    <property type="protein sequence ID" value="OHT06271.1"/>
    <property type="molecule type" value="Genomic_DNA"/>
</dbReference>
<keyword evidence="3" id="KW-1185">Reference proteome</keyword>
<dbReference type="Proteomes" id="UP000179807">
    <property type="component" value="Unassembled WGS sequence"/>
</dbReference>
<evidence type="ECO:0000313" key="2">
    <source>
        <dbReference type="EMBL" id="OHT06271.1"/>
    </source>
</evidence>
<feature type="region of interest" description="Disordered" evidence="1">
    <location>
        <begin position="1"/>
        <end position="43"/>
    </location>
</feature>
<comment type="caution">
    <text evidence="2">The sequence shown here is derived from an EMBL/GenBank/DDBJ whole genome shotgun (WGS) entry which is preliminary data.</text>
</comment>
<accession>A0A1J4K4F9</accession>
<sequence>MINHQNLNNQQQKKDEVKTENMKSPTSNNDDSESILNSTPGMSYDECSWDDYCNEIESDDGDIFSCFDFDWNAA</sequence>
<dbReference type="AlphaFoldDB" id="A0A1J4K4F9"/>